<dbReference type="EMBL" id="JBHSNO010000005">
    <property type="protein sequence ID" value="MFC5589535.1"/>
    <property type="molecule type" value="Genomic_DNA"/>
</dbReference>
<protein>
    <submittedName>
        <fullName evidence="5">CHY zinc finger protein</fullName>
    </submittedName>
</protein>
<comment type="caution">
    <text evidence="5">The sequence shown here is derived from an EMBL/GenBank/DDBJ whole genome shotgun (WGS) entry which is preliminary data.</text>
</comment>
<gene>
    <name evidence="5" type="ORF">ACFPRA_11585</name>
</gene>
<dbReference type="InterPro" id="IPR037274">
    <property type="entry name" value="Znf_CHY_sf"/>
</dbReference>
<keyword evidence="6" id="KW-1185">Reference proteome</keyword>
<dbReference type="PANTHER" id="PTHR28082">
    <property type="entry name" value="ZINC FINGER PROTEIN"/>
    <property type="match status" value="1"/>
</dbReference>
<evidence type="ECO:0000259" key="4">
    <source>
        <dbReference type="PROSITE" id="PS51266"/>
    </source>
</evidence>
<dbReference type="InterPro" id="IPR016694">
    <property type="entry name" value="UCP017292"/>
</dbReference>
<feature type="domain" description="CHY-type" evidence="4">
    <location>
        <begin position="12"/>
        <end position="90"/>
    </location>
</feature>
<keyword evidence="2" id="KW-0863">Zinc-finger</keyword>
<dbReference type="SUPFAM" id="SSF161219">
    <property type="entry name" value="CHY zinc finger-like"/>
    <property type="match status" value="1"/>
</dbReference>
<dbReference type="PROSITE" id="PS51266">
    <property type="entry name" value="ZF_CHY"/>
    <property type="match status" value="1"/>
</dbReference>
<accession>A0ABW0TM56</accession>
<evidence type="ECO:0000256" key="1">
    <source>
        <dbReference type="ARBA" id="ARBA00022723"/>
    </source>
</evidence>
<dbReference type="PIRSF" id="PIRSF017292">
    <property type="entry name" value="UCP017292_Znf_CHY"/>
    <property type="match status" value="1"/>
</dbReference>
<organism evidence="5 6">
    <name type="scientific">Sporosarcina soli</name>
    <dbReference type="NCBI Taxonomy" id="334736"/>
    <lineage>
        <taxon>Bacteria</taxon>
        <taxon>Bacillati</taxon>
        <taxon>Bacillota</taxon>
        <taxon>Bacilli</taxon>
        <taxon>Bacillales</taxon>
        <taxon>Caryophanaceae</taxon>
        <taxon>Sporosarcina</taxon>
    </lineage>
</organism>
<evidence type="ECO:0000313" key="6">
    <source>
        <dbReference type="Proteomes" id="UP001596109"/>
    </source>
</evidence>
<evidence type="ECO:0000256" key="3">
    <source>
        <dbReference type="ARBA" id="ARBA00022833"/>
    </source>
</evidence>
<dbReference type="InterPro" id="IPR008913">
    <property type="entry name" value="Znf_CHY"/>
</dbReference>
<name>A0ABW0TM56_9BACL</name>
<dbReference type="Proteomes" id="UP001596109">
    <property type="component" value="Unassembled WGS sequence"/>
</dbReference>
<evidence type="ECO:0000256" key="2">
    <source>
        <dbReference type="ARBA" id="ARBA00022771"/>
    </source>
</evidence>
<reference evidence="6" key="1">
    <citation type="journal article" date="2019" name="Int. J. Syst. Evol. Microbiol.">
        <title>The Global Catalogue of Microorganisms (GCM) 10K type strain sequencing project: providing services to taxonomists for standard genome sequencing and annotation.</title>
        <authorList>
            <consortium name="The Broad Institute Genomics Platform"/>
            <consortium name="The Broad Institute Genome Sequencing Center for Infectious Disease"/>
            <person name="Wu L."/>
            <person name="Ma J."/>
        </authorList>
    </citation>
    <scope>NUCLEOTIDE SEQUENCE [LARGE SCALE GENOMIC DNA]</scope>
    <source>
        <strain evidence="6">CGMCC 4.1434</strain>
    </source>
</reference>
<dbReference type="PANTHER" id="PTHR28082:SF1">
    <property type="entry name" value="HELPER OF TIM PROTEIN 13"/>
    <property type="match status" value="1"/>
</dbReference>
<dbReference type="Pfam" id="PF05495">
    <property type="entry name" value="zf-CHY"/>
    <property type="match status" value="1"/>
</dbReference>
<dbReference type="RefSeq" id="WP_381434357.1">
    <property type="nucleotide sequence ID" value="NZ_JBHSNO010000005.1"/>
</dbReference>
<evidence type="ECO:0000313" key="5">
    <source>
        <dbReference type="EMBL" id="MFC5589535.1"/>
    </source>
</evidence>
<sequence>MLIKGQVVEACEMDEETRCAHYHKEIDRIAIKFYCCDTYFPCYECHAEKGCGHPDVWPKKKFNEKAILCGACGHELTVEEYLDCKSECPKCTAAFNPGCNLHQHLYFQT</sequence>
<dbReference type="InterPro" id="IPR052604">
    <property type="entry name" value="Mito_Tim_assembly_helper"/>
</dbReference>
<keyword evidence="3" id="KW-0862">Zinc</keyword>
<keyword evidence="1" id="KW-0479">Metal-binding</keyword>
<proteinExistence type="predicted"/>